<name>A7NK92_ROSCS</name>
<dbReference type="AlphaFoldDB" id="A7NK92"/>
<evidence type="ECO:0000313" key="2">
    <source>
        <dbReference type="Proteomes" id="UP000000263"/>
    </source>
</evidence>
<proteinExistence type="predicted"/>
<dbReference type="RefSeq" id="WP_012120337.1">
    <property type="nucleotide sequence ID" value="NC_009767.1"/>
</dbReference>
<dbReference type="HOGENOM" id="CLU_1915521_0_0_0"/>
<dbReference type="STRING" id="383372.Rcas_1821"/>
<dbReference type="OrthoDB" id="4537149at2"/>
<dbReference type="EMBL" id="CP000804">
    <property type="protein sequence ID" value="ABU57912.1"/>
    <property type="molecule type" value="Genomic_DNA"/>
</dbReference>
<keyword evidence="2" id="KW-1185">Reference proteome</keyword>
<sequence>MTVKTDRRRALAMTIPEAPVWRLSLEQCYHIIQTGIRTDDDSVEFLEGLLVTSTPKNSSYNLAAHLTRNALTQVVPAQWYIDAQEPFTADVSEPEPDVLVVCGERRITVTTRRTLRWLWKWQIPRSSGIEPV</sequence>
<organism evidence="1 2">
    <name type="scientific">Roseiflexus castenholzii (strain DSM 13941 / HLO8)</name>
    <dbReference type="NCBI Taxonomy" id="383372"/>
    <lineage>
        <taxon>Bacteria</taxon>
        <taxon>Bacillati</taxon>
        <taxon>Chloroflexota</taxon>
        <taxon>Chloroflexia</taxon>
        <taxon>Chloroflexales</taxon>
        <taxon>Roseiflexineae</taxon>
        <taxon>Roseiflexaceae</taxon>
        <taxon>Roseiflexus</taxon>
    </lineage>
</organism>
<evidence type="ECO:0000313" key="1">
    <source>
        <dbReference type="EMBL" id="ABU57912.1"/>
    </source>
</evidence>
<gene>
    <name evidence="1" type="ordered locus">Rcas_1821</name>
</gene>
<accession>A7NK92</accession>
<dbReference type="KEGG" id="rca:Rcas_1821"/>
<protein>
    <recommendedName>
        <fullName evidence="3">Restriction endonuclease domain-containing protein</fullName>
    </recommendedName>
</protein>
<evidence type="ECO:0008006" key="3">
    <source>
        <dbReference type="Google" id="ProtNLM"/>
    </source>
</evidence>
<dbReference type="Proteomes" id="UP000000263">
    <property type="component" value="Chromosome"/>
</dbReference>
<reference evidence="1 2" key="1">
    <citation type="submission" date="2007-08" db="EMBL/GenBank/DDBJ databases">
        <title>Complete sequence of Roseiflexus castenholzii DSM 13941.</title>
        <authorList>
            <consortium name="US DOE Joint Genome Institute"/>
            <person name="Copeland A."/>
            <person name="Lucas S."/>
            <person name="Lapidus A."/>
            <person name="Barry K."/>
            <person name="Glavina del Rio T."/>
            <person name="Dalin E."/>
            <person name="Tice H."/>
            <person name="Pitluck S."/>
            <person name="Thompson L.S."/>
            <person name="Brettin T."/>
            <person name="Bruce D."/>
            <person name="Detter J.C."/>
            <person name="Han C."/>
            <person name="Tapia R."/>
            <person name="Schmutz J."/>
            <person name="Larimer F."/>
            <person name="Land M."/>
            <person name="Hauser L."/>
            <person name="Kyrpides N."/>
            <person name="Mikhailova N."/>
            <person name="Bryant D.A."/>
            <person name="Hanada S."/>
            <person name="Tsukatani Y."/>
            <person name="Richardson P."/>
        </authorList>
    </citation>
    <scope>NUCLEOTIDE SEQUENCE [LARGE SCALE GENOMIC DNA]</scope>
    <source>
        <strain evidence="2">DSM 13941 / HLO8</strain>
    </source>
</reference>
<dbReference type="eggNOG" id="COG4636">
    <property type="taxonomic scope" value="Bacteria"/>
</dbReference>